<evidence type="ECO:0000256" key="7">
    <source>
        <dbReference type="ARBA" id="ARBA00036823"/>
    </source>
</evidence>
<proteinExistence type="inferred from homology"/>
<evidence type="ECO:0000256" key="10">
    <source>
        <dbReference type="ARBA" id="ARBA00041631"/>
    </source>
</evidence>
<dbReference type="EC" id="5.3.2.1" evidence="9"/>
<evidence type="ECO:0000256" key="5">
    <source>
        <dbReference type="ARBA" id="ARBA00023235"/>
    </source>
</evidence>
<keyword evidence="4" id="KW-0964">Secreted</keyword>
<evidence type="ECO:0000256" key="9">
    <source>
        <dbReference type="ARBA" id="ARBA00039086"/>
    </source>
</evidence>
<dbReference type="PANTHER" id="PTHR11954:SF6">
    <property type="entry name" value="MACROPHAGE MIGRATION INHIBITORY FACTOR"/>
    <property type="match status" value="1"/>
</dbReference>
<dbReference type="GO" id="GO:0050178">
    <property type="term" value="F:phenylpyruvate tautomerase activity"/>
    <property type="evidence" value="ECO:0007669"/>
    <property type="project" value="UniProtKB-EC"/>
</dbReference>
<dbReference type="GO" id="GO:0004167">
    <property type="term" value="F:dopachrome isomerase activity"/>
    <property type="evidence" value="ECO:0007669"/>
    <property type="project" value="UniProtKB-EC"/>
</dbReference>
<dbReference type="GO" id="GO:0005125">
    <property type="term" value="F:cytokine activity"/>
    <property type="evidence" value="ECO:0007669"/>
    <property type="project" value="UniProtKB-KW"/>
</dbReference>
<dbReference type="KEGG" id="cvn:111133621"/>
<evidence type="ECO:0000256" key="4">
    <source>
        <dbReference type="ARBA" id="ARBA00022525"/>
    </source>
</evidence>
<name>A0A8B8EB23_CRAVI</name>
<protein>
    <recommendedName>
        <fullName evidence="12">L-dopachrome isomerase</fullName>
        <ecNumber evidence="9">5.3.2.1</ecNumber>
        <ecNumber evidence="8">5.3.3.12</ecNumber>
    </recommendedName>
    <alternativeName>
        <fullName evidence="10">L-dopachrome tautomerase</fullName>
    </alternativeName>
    <alternativeName>
        <fullName evidence="11">Phenylpyruvate tautomerase</fullName>
    </alternativeName>
</protein>
<comment type="similarity">
    <text evidence="2">Belongs to the MIF family.</text>
</comment>
<organism evidence="13 14">
    <name type="scientific">Crassostrea virginica</name>
    <name type="common">Eastern oyster</name>
    <dbReference type="NCBI Taxonomy" id="6565"/>
    <lineage>
        <taxon>Eukaryota</taxon>
        <taxon>Metazoa</taxon>
        <taxon>Spiralia</taxon>
        <taxon>Lophotrochozoa</taxon>
        <taxon>Mollusca</taxon>
        <taxon>Bivalvia</taxon>
        <taxon>Autobranchia</taxon>
        <taxon>Pteriomorphia</taxon>
        <taxon>Ostreida</taxon>
        <taxon>Ostreoidea</taxon>
        <taxon>Ostreidae</taxon>
        <taxon>Crassostrea</taxon>
    </lineage>
</organism>
<dbReference type="AlphaFoldDB" id="A0A8B8EB23"/>
<comment type="catalytic activity">
    <reaction evidence="6">
        <text>3-phenylpyruvate = enol-phenylpyruvate</text>
        <dbReference type="Rhea" id="RHEA:17097"/>
        <dbReference type="ChEBI" id="CHEBI:16815"/>
        <dbReference type="ChEBI" id="CHEBI:18005"/>
        <dbReference type="EC" id="5.3.2.1"/>
    </reaction>
</comment>
<dbReference type="InterPro" id="IPR014347">
    <property type="entry name" value="Tautomerase/MIF_sf"/>
</dbReference>
<gene>
    <name evidence="14" type="primary">LOC111133621</name>
</gene>
<keyword evidence="3" id="KW-0202">Cytokine</keyword>
<dbReference type="PANTHER" id="PTHR11954">
    <property type="entry name" value="D-DOPACHROME DECARBOXYLASE"/>
    <property type="match status" value="1"/>
</dbReference>
<comment type="subcellular location">
    <subcellularLocation>
        <location evidence="1">Secreted</location>
    </subcellularLocation>
</comment>
<dbReference type="GO" id="GO:0005615">
    <property type="term" value="C:extracellular space"/>
    <property type="evidence" value="ECO:0007669"/>
    <property type="project" value="UniProtKB-KW"/>
</dbReference>
<reference evidence="14" key="1">
    <citation type="submission" date="2025-08" db="UniProtKB">
        <authorList>
            <consortium name="RefSeq"/>
        </authorList>
    </citation>
    <scope>IDENTIFICATION</scope>
    <source>
        <tissue evidence="14">Whole sample</tissue>
    </source>
</reference>
<keyword evidence="13" id="KW-1185">Reference proteome</keyword>
<evidence type="ECO:0000256" key="12">
    <source>
        <dbReference type="ARBA" id="ARBA00042730"/>
    </source>
</evidence>
<accession>A0A8B8EB23</accession>
<sequence>MPLFVLYTNLPKDKIPEDFLPKTSAFLAKQLEKPENKVTVRVNPDQMMITAGSADPCAIVEINNITDGAKNKDTAMAITNFVETNLPLPKNRFYIIFTNQRGQNVSFEGKTIE</sequence>
<dbReference type="OrthoDB" id="255819at2759"/>
<evidence type="ECO:0000256" key="8">
    <source>
        <dbReference type="ARBA" id="ARBA00038932"/>
    </source>
</evidence>
<evidence type="ECO:0000256" key="11">
    <source>
        <dbReference type="ARBA" id="ARBA00041912"/>
    </source>
</evidence>
<dbReference type="EC" id="5.3.3.12" evidence="8"/>
<evidence type="ECO:0000313" key="13">
    <source>
        <dbReference type="Proteomes" id="UP000694844"/>
    </source>
</evidence>
<comment type="catalytic activity">
    <reaction evidence="7">
        <text>L-dopachrome = 5,6-dihydroxyindole-2-carboxylate</text>
        <dbReference type="Rhea" id="RHEA:13041"/>
        <dbReference type="ChEBI" id="CHEBI:16875"/>
        <dbReference type="ChEBI" id="CHEBI:57509"/>
        <dbReference type="EC" id="5.3.3.12"/>
    </reaction>
</comment>
<evidence type="ECO:0000256" key="6">
    <source>
        <dbReference type="ARBA" id="ARBA00036735"/>
    </source>
</evidence>
<evidence type="ECO:0000313" key="14">
    <source>
        <dbReference type="RefSeq" id="XP_022337852.1"/>
    </source>
</evidence>
<dbReference type="Gene3D" id="3.30.429.10">
    <property type="entry name" value="Macrophage Migration Inhibitory Factor"/>
    <property type="match status" value="1"/>
</dbReference>
<dbReference type="GeneID" id="111133621"/>
<keyword evidence="5" id="KW-0413">Isomerase</keyword>
<dbReference type="Proteomes" id="UP000694844">
    <property type="component" value="Chromosome 5"/>
</dbReference>
<dbReference type="Pfam" id="PF01187">
    <property type="entry name" value="MIF"/>
    <property type="match status" value="1"/>
</dbReference>
<dbReference type="InterPro" id="IPR001398">
    <property type="entry name" value="Macrophage_inhib_fac"/>
</dbReference>
<dbReference type="RefSeq" id="XP_022337852.1">
    <property type="nucleotide sequence ID" value="XM_022482144.1"/>
</dbReference>
<evidence type="ECO:0000256" key="1">
    <source>
        <dbReference type="ARBA" id="ARBA00004613"/>
    </source>
</evidence>
<evidence type="ECO:0000256" key="2">
    <source>
        <dbReference type="ARBA" id="ARBA00005851"/>
    </source>
</evidence>
<evidence type="ECO:0000256" key="3">
    <source>
        <dbReference type="ARBA" id="ARBA00022514"/>
    </source>
</evidence>
<dbReference type="SUPFAM" id="SSF55331">
    <property type="entry name" value="Tautomerase/MIF"/>
    <property type="match status" value="1"/>
</dbReference>